<dbReference type="Proteomes" id="UP001480595">
    <property type="component" value="Unassembled WGS sequence"/>
</dbReference>
<name>A0ABR1ULU7_9PEZI</name>
<reference evidence="2 3" key="1">
    <citation type="submission" date="2023-01" db="EMBL/GenBank/DDBJ databases">
        <title>Analysis of 21 Apiospora genomes using comparative genomics revels a genus with tremendous synthesis potential of carbohydrate active enzymes and secondary metabolites.</title>
        <authorList>
            <person name="Sorensen T."/>
        </authorList>
    </citation>
    <scope>NUCLEOTIDE SEQUENCE [LARGE SCALE GENOMIC DNA]</scope>
    <source>
        <strain evidence="2 3">CBS 135458</strain>
    </source>
</reference>
<dbReference type="GeneID" id="92093798"/>
<dbReference type="EMBL" id="JAQQWL010000009">
    <property type="protein sequence ID" value="KAK8058878.1"/>
    <property type="molecule type" value="Genomic_DNA"/>
</dbReference>
<proteinExistence type="predicted"/>
<evidence type="ECO:0000313" key="3">
    <source>
        <dbReference type="Proteomes" id="UP001480595"/>
    </source>
</evidence>
<accession>A0ABR1ULU7</accession>
<organism evidence="2 3">
    <name type="scientific">Apiospora phragmitis</name>
    <dbReference type="NCBI Taxonomy" id="2905665"/>
    <lineage>
        <taxon>Eukaryota</taxon>
        <taxon>Fungi</taxon>
        <taxon>Dikarya</taxon>
        <taxon>Ascomycota</taxon>
        <taxon>Pezizomycotina</taxon>
        <taxon>Sordariomycetes</taxon>
        <taxon>Xylariomycetidae</taxon>
        <taxon>Amphisphaeriales</taxon>
        <taxon>Apiosporaceae</taxon>
        <taxon>Apiospora</taxon>
    </lineage>
</organism>
<comment type="caution">
    <text evidence="2">The sequence shown here is derived from an EMBL/GenBank/DDBJ whole genome shotgun (WGS) entry which is preliminary data.</text>
</comment>
<gene>
    <name evidence="2" type="ORF">PG994_009326</name>
</gene>
<keyword evidence="3" id="KW-1185">Reference proteome</keyword>
<evidence type="ECO:0000313" key="2">
    <source>
        <dbReference type="EMBL" id="KAK8058878.1"/>
    </source>
</evidence>
<feature type="compositionally biased region" description="Low complexity" evidence="1">
    <location>
        <begin position="17"/>
        <end position="55"/>
    </location>
</feature>
<protein>
    <submittedName>
        <fullName evidence="2">Uncharacterized protein</fullName>
    </submittedName>
</protein>
<evidence type="ECO:0000256" key="1">
    <source>
        <dbReference type="SAM" id="MobiDB-lite"/>
    </source>
</evidence>
<dbReference type="RefSeq" id="XP_066714324.1">
    <property type="nucleotide sequence ID" value="XM_066860735.1"/>
</dbReference>
<feature type="region of interest" description="Disordered" evidence="1">
    <location>
        <begin position="1"/>
        <end position="85"/>
    </location>
</feature>
<sequence length="85" mass="9264">MSGFTTSKHPDTRATTAANANANANIINKNDNKNSNRINSSNNSSSSNNNNNIHNVEPTHHRAEQSISTLWLDLNGHPAPKTDTR</sequence>